<sequence length="223" mass="23659">MKKQLLITVCGLSALMLAPVASAQAPKPAAAPTPAAQPQTKPGPVIAGVCVYSNEAVMANAAIAKAAATRLEQINQQAEADLGPDVTALEKERTGLAAQQKTLTKEKFEPLAQAFYVKAKAFQDKAFIVNQELGRTEQQANVLVAQQVGPVLSAVYEAKNCGMLVDRKAVLFANPAMDITGDVIKKLDDSKATVDIKRVVLPEADRQKLLKAKAEQEAQQQGG</sequence>
<dbReference type="InterPro" id="IPR024930">
    <property type="entry name" value="Skp_dom_sf"/>
</dbReference>
<protein>
    <submittedName>
        <fullName evidence="2">OmpH family outer membrane protein</fullName>
    </submittedName>
</protein>
<evidence type="ECO:0000313" key="2">
    <source>
        <dbReference type="EMBL" id="MDC7681855.1"/>
    </source>
</evidence>
<dbReference type="EMBL" id="JAQQKX010000001">
    <property type="protein sequence ID" value="MDC7681855.1"/>
    <property type="molecule type" value="Genomic_DNA"/>
</dbReference>
<gene>
    <name evidence="2" type="ORF">PQU92_01100</name>
</gene>
<reference evidence="2 3" key="1">
    <citation type="submission" date="2023-01" db="EMBL/GenBank/DDBJ databases">
        <title>Novel species of the genus Asticcacaulis isolated from rivers.</title>
        <authorList>
            <person name="Lu H."/>
        </authorList>
    </citation>
    <scope>NUCLEOTIDE SEQUENCE [LARGE SCALE GENOMIC DNA]</scope>
    <source>
        <strain evidence="2 3">BYS171W</strain>
    </source>
</reference>
<dbReference type="Pfam" id="PF03938">
    <property type="entry name" value="OmpH"/>
    <property type="match status" value="1"/>
</dbReference>
<keyword evidence="3" id="KW-1185">Reference proteome</keyword>
<evidence type="ECO:0000256" key="1">
    <source>
        <dbReference type="SAM" id="SignalP"/>
    </source>
</evidence>
<dbReference type="InterPro" id="IPR005632">
    <property type="entry name" value="Chaperone_Skp"/>
</dbReference>
<feature type="signal peptide" evidence="1">
    <location>
        <begin position="1"/>
        <end position="23"/>
    </location>
</feature>
<dbReference type="Proteomes" id="UP001214854">
    <property type="component" value="Unassembled WGS sequence"/>
</dbReference>
<dbReference type="Gene3D" id="3.30.910.20">
    <property type="entry name" value="Skp domain"/>
    <property type="match status" value="1"/>
</dbReference>
<dbReference type="SUPFAM" id="SSF111384">
    <property type="entry name" value="OmpH-like"/>
    <property type="match status" value="1"/>
</dbReference>
<comment type="caution">
    <text evidence="2">The sequence shown here is derived from an EMBL/GenBank/DDBJ whole genome shotgun (WGS) entry which is preliminary data.</text>
</comment>
<dbReference type="SMART" id="SM00935">
    <property type="entry name" value="OmpH"/>
    <property type="match status" value="1"/>
</dbReference>
<accession>A0ABT5HP69</accession>
<name>A0ABT5HP69_9CAUL</name>
<keyword evidence="1" id="KW-0732">Signal</keyword>
<dbReference type="RefSeq" id="WP_272746371.1">
    <property type="nucleotide sequence ID" value="NZ_JAQQKX010000001.1"/>
</dbReference>
<proteinExistence type="predicted"/>
<feature type="chain" id="PRO_5046312031" evidence="1">
    <location>
        <begin position="24"/>
        <end position="223"/>
    </location>
</feature>
<organism evidence="2 3">
    <name type="scientific">Asticcacaulis aquaticus</name>
    <dbReference type="NCBI Taxonomy" id="2984212"/>
    <lineage>
        <taxon>Bacteria</taxon>
        <taxon>Pseudomonadati</taxon>
        <taxon>Pseudomonadota</taxon>
        <taxon>Alphaproteobacteria</taxon>
        <taxon>Caulobacterales</taxon>
        <taxon>Caulobacteraceae</taxon>
        <taxon>Asticcacaulis</taxon>
    </lineage>
</organism>
<evidence type="ECO:0000313" key="3">
    <source>
        <dbReference type="Proteomes" id="UP001214854"/>
    </source>
</evidence>